<feature type="signal peptide" evidence="1">
    <location>
        <begin position="1"/>
        <end position="21"/>
    </location>
</feature>
<dbReference type="InterPro" id="IPR014202">
    <property type="entry name" value="Spore_II_R"/>
</dbReference>
<dbReference type="AlphaFoldDB" id="A0A6I4VT09"/>
<keyword evidence="1" id="KW-0732">Signal</keyword>
<comment type="caution">
    <text evidence="2">The sequence shown here is derived from an EMBL/GenBank/DDBJ whole genome shotgun (WGS) entry which is preliminary data.</text>
</comment>
<reference evidence="2 3" key="1">
    <citation type="submission" date="2019-12" db="EMBL/GenBank/DDBJ databases">
        <title>Whole-genome analyses of novel actinobacteria.</title>
        <authorList>
            <person name="Sahin N."/>
            <person name="Saygin H."/>
        </authorList>
    </citation>
    <scope>NUCLEOTIDE SEQUENCE [LARGE SCALE GENOMIC DNA]</scope>
    <source>
        <strain evidence="2 3">KC615</strain>
    </source>
</reference>
<evidence type="ECO:0000313" key="3">
    <source>
        <dbReference type="Proteomes" id="UP000430692"/>
    </source>
</evidence>
<keyword evidence="3" id="KW-1185">Reference proteome</keyword>
<name>A0A6I4VT09_9BACL</name>
<dbReference type="EMBL" id="WUUL01000002">
    <property type="protein sequence ID" value="MXQ52950.1"/>
    <property type="molecule type" value="Genomic_DNA"/>
</dbReference>
<evidence type="ECO:0000313" key="2">
    <source>
        <dbReference type="EMBL" id="MXQ52950.1"/>
    </source>
</evidence>
<sequence length="211" mass="24214">MKRLVALITFFLSIWMVSSQHTEGMSIPSIPDEAVRLRILANSDSVQDQWLKRQVRNEIVNEMGTWVHKPKSIIEARKMIQKHLPEFQQLAKETIRKYGYSYSVHVQFGKVPFPTKLYGNQVYAAGNYEALLVTIGSGQGGNWWCVLFPPLCFVDMGKSEAFPKEDKGAVLSTKIEPQRKVYADPSKQQKETKANHLEVRFLLLDKVKKLF</sequence>
<evidence type="ECO:0000256" key="1">
    <source>
        <dbReference type="SAM" id="SignalP"/>
    </source>
</evidence>
<gene>
    <name evidence="2" type="primary">spoIIR</name>
    <name evidence="2" type="ORF">GSM42_04215</name>
</gene>
<dbReference type="Proteomes" id="UP000430692">
    <property type="component" value="Unassembled WGS sequence"/>
</dbReference>
<accession>A0A6I4VT09</accession>
<dbReference type="RefSeq" id="WP_160800289.1">
    <property type="nucleotide sequence ID" value="NZ_WUUL01000002.1"/>
</dbReference>
<dbReference type="Pfam" id="PF09551">
    <property type="entry name" value="Spore_II_R"/>
    <property type="match status" value="1"/>
</dbReference>
<dbReference type="NCBIfam" id="TIGR02837">
    <property type="entry name" value="spore_II_R"/>
    <property type="match status" value="1"/>
</dbReference>
<protein>
    <submittedName>
        <fullName evidence="2">Stage II sporulation protein R</fullName>
    </submittedName>
</protein>
<feature type="chain" id="PRO_5026246129" evidence="1">
    <location>
        <begin position="22"/>
        <end position="211"/>
    </location>
</feature>
<proteinExistence type="predicted"/>
<organism evidence="2 3">
    <name type="scientific">Shimazuella alba</name>
    <dbReference type="NCBI Taxonomy" id="2690964"/>
    <lineage>
        <taxon>Bacteria</taxon>
        <taxon>Bacillati</taxon>
        <taxon>Bacillota</taxon>
        <taxon>Bacilli</taxon>
        <taxon>Bacillales</taxon>
        <taxon>Thermoactinomycetaceae</taxon>
        <taxon>Shimazuella</taxon>
    </lineage>
</organism>